<organism evidence="7 8">
    <name type="scientific">Bacteroides mediterraneensis</name>
    <dbReference type="NCBI Taxonomy" id="1841856"/>
    <lineage>
        <taxon>Bacteria</taxon>
        <taxon>Pseudomonadati</taxon>
        <taxon>Bacteroidota</taxon>
        <taxon>Bacteroidia</taxon>
        <taxon>Bacteroidales</taxon>
        <taxon>Bacteroidaceae</taxon>
        <taxon>Bacteroides</taxon>
    </lineage>
</organism>
<evidence type="ECO:0000256" key="1">
    <source>
        <dbReference type="ARBA" id="ARBA00023015"/>
    </source>
</evidence>
<dbReference type="PROSITE" id="PS50005">
    <property type="entry name" value="TPR"/>
    <property type="match status" value="1"/>
</dbReference>
<dbReference type="InterPro" id="IPR019734">
    <property type="entry name" value="TPR_rpt"/>
</dbReference>
<keyword evidence="2" id="KW-0238">DNA-binding</keyword>
<dbReference type="InterPro" id="IPR018060">
    <property type="entry name" value="HTH_AraC"/>
</dbReference>
<gene>
    <name evidence="7" type="ORF">H6A31_07580</name>
</gene>
<dbReference type="InterPro" id="IPR018062">
    <property type="entry name" value="HTH_AraC-typ_CS"/>
</dbReference>
<evidence type="ECO:0000313" key="8">
    <source>
        <dbReference type="Proteomes" id="UP000703295"/>
    </source>
</evidence>
<dbReference type="SMART" id="SM00028">
    <property type="entry name" value="TPR"/>
    <property type="match status" value="5"/>
</dbReference>
<evidence type="ECO:0000256" key="2">
    <source>
        <dbReference type="ARBA" id="ARBA00023125"/>
    </source>
</evidence>
<keyword evidence="4" id="KW-0802">TPR repeat</keyword>
<dbReference type="RefSeq" id="WP_204475718.1">
    <property type="nucleotide sequence ID" value="NZ_JACJJW010000017.1"/>
</dbReference>
<keyword evidence="5" id="KW-0812">Transmembrane</keyword>
<dbReference type="PROSITE" id="PS00041">
    <property type="entry name" value="HTH_ARAC_FAMILY_1"/>
    <property type="match status" value="1"/>
</dbReference>
<keyword evidence="8" id="KW-1185">Reference proteome</keyword>
<protein>
    <submittedName>
        <fullName evidence="7">Helix-turn-helix domain-containing protein</fullName>
    </submittedName>
</protein>
<dbReference type="PANTHER" id="PTHR43280:SF29">
    <property type="entry name" value="ARAC-FAMILY TRANSCRIPTIONAL REGULATOR"/>
    <property type="match status" value="1"/>
</dbReference>
<feature type="repeat" description="TPR" evidence="4">
    <location>
        <begin position="244"/>
        <end position="277"/>
    </location>
</feature>
<evidence type="ECO:0000259" key="6">
    <source>
        <dbReference type="PROSITE" id="PS01124"/>
    </source>
</evidence>
<dbReference type="EMBL" id="JACJJW010000017">
    <property type="protein sequence ID" value="MBM6758538.1"/>
    <property type="molecule type" value="Genomic_DNA"/>
</dbReference>
<feature type="domain" description="HTH araC/xylS-type" evidence="6">
    <location>
        <begin position="477"/>
        <end position="584"/>
    </location>
</feature>
<dbReference type="SMART" id="SM00342">
    <property type="entry name" value="HTH_ARAC"/>
    <property type="match status" value="1"/>
</dbReference>
<dbReference type="PANTHER" id="PTHR43280">
    <property type="entry name" value="ARAC-FAMILY TRANSCRIPTIONAL REGULATOR"/>
    <property type="match status" value="1"/>
</dbReference>
<name>A0ABS2EVG3_9BACE</name>
<dbReference type="InterPro" id="IPR011990">
    <property type="entry name" value="TPR-like_helical_dom_sf"/>
</dbReference>
<dbReference type="SUPFAM" id="SSF46689">
    <property type="entry name" value="Homeodomain-like"/>
    <property type="match status" value="1"/>
</dbReference>
<evidence type="ECO:0000256" key="5">
    <source>
        <dbReference type="SAM" id="Phobius"/>
    </source>
</evidence>
<dbReference type="SUPFAM" id="SSF48452">
    <property type="entry name" value="TPR-like"/>
    <property type="match status" value="2"/>
</dbReference>
<keyword evidence="5" id="KW-0472">Membrane</keyword>
<keyword evidence="1" id="KW-0805">Transcription regulation</keyword>
<dbReference type="Pfam" id="PF12833">
    <property type="entry name" value="HTH_18"/>
    <property type="match status" value="1"/>
</dbReference>
<feature type="transmembrane region" description="Helical" evidence="5">
    <location>
        <begin position="397"/>
        <end position="416"/>
    </location>
</feature>
<evidence type="ECO:0000256" key="3">
    <source>
        <dbReference type="ARBA" id="ARBA00023163"/>
    </source>
</evidence>
<dbReference type="Gene3D" id="1.25.40.10">
    <property type="entry name" value="Tetratricopeptide repeat domain"/>
    <property type="match status" value="2"/>
</dbReference>
<dbReference type="PROSITE" id="PS01124">
    <property type="entry name" value="HTH_ARAC_FAMILY_2"/>
    <property type="match status" value="1"/>
</dbReference>
<keyword evidence="3" id="KW-0804">Transcription</keyword>
<keyword evidence="5" id="KW-1133">Transmembrane helix</keyword>
<sequence>MSRRLKHIIFFFLFVGMQVRAFAQETILPAIQQQEQILKCHPEDTKALKELCFLYLYKSDYRKAIEYGEKLFQLGYKKQDYKFSILYAHIGLGQAYVMLGDTSAINHLGQAMLLAKSEKNDSALCSVYNGMGLYTSNIHKDYYSALHYFFEGIEAAHRCHYKELEAILLGNISSIYFLKEDPAGLTYSLQTYEMGHEQNSAYLIFIGALNASYMYYLLHDYDKALPYIKEAEFIMKQNEYYNQGNVYVIYGMIEFAKGNRQQAIEYYKKGLALNDMNQTSYKVLLLNEYAIALAEEGKNQQAIDLLFQALAFTKEENCEIYRNKVINTLSVCYENMGQYVEALAWQRKLQQETDSIFNTDKEKVLSELRIKYDTEHQANEIRKNKLILLQKEKKEQALIGILVIVLLVVFALWYRYRRQNQLYTSIVRQHQEAIRKEQQLKEVISSLREQPQEAPAVPVAAVGEKYAASSLTNEKKNSLFQRLEKLMQEEEVYKENLLTKERVADLLETNRTYLSQVINEQTQQNFTQYVNNYRINEAIRLLSDPETDIPLKAVASEVGFNSMSTFYKIFQNTVGIPPKQYRNKVMSMHKNVQ</sequence>
<reference evidence="7 8" key="1">
    <citation type="journal article" date="2021" name="Sci. Rep.">
        <title>The distribution of antibiotic resistance genes in chicken gut microbiota commensals.</title>
        <authorList>
            <person name="Juricova H."/>
            <person name="Matiasovicova J."/>
            <person name="Kubasova T."/>
            <person name="Cejkova D."/>
            <person name="Rychlik I."/>
        </authorList>
    </citation>
    <scope>NUCLEOTIDE SEQUENCE [LARGE SCALE GENOMIC DNA]</scope>
    <source>
        <strain evidence="7 8">An801</strain>
    </source>
</reference>
<comment type="caution">
    <text evidence="7">The sequence shown here is derived from an EMBL/GenBank/DDBJ whole genome shotgun (WGS) entry which is preliminary data.</text>
</comment>
<proteinExistence type="predicted"/>
<dbReference type="Proteomes" id="UP000703295">
    <property type="component" value="Unassembled WGS sequence"/>
</dbReference>
<evidence type="ECO:0000313" key="7">
    <source>
        <dbReference type="EMBL" id="MBM6758538.1"/>
    </source>
</evidence>
<evidence type="ECO:0000256" key="4">
    <source>
        <dbReference type="PROSITE-ProRule" id="PRU00339"/>
    </source>
</evidence>
<dbReference type="Gene3D" id="1.10.10.60">
    <property type="entry name" value="Homeodomain-like"/>
    <property type="match status" value="2"/>
</dbReference>
<accession>A0ABS2EVG3</accession>
<dbReference type="InterPro" id="IPR009057">
    <property type="entry name" value="Homeodomain-like_sf"/>
</dbReference>